<comment type="caution">
    <text evidence="1">The sequence shown here is derived from an EMBL/GenBank/DDBJ whole genome shotgun (WGS) entry which is preliminary data.</text>
</comment>
<evidence type="ECO:0000313" key="1">
    <source>
        <dbReference type="EMBL" id="ONI42263.1"/>
    </source>
</evidence>
<name>A0ACC8XFX0_9FIRM</name>
<gene>
    <name evidence="1" type="ORF">AN396_02080</name>
</gene>
<sequence length="86" mass="10016">MKKIPLRKCTGCFEMKDKKELIRIVRNDKGEFSVDFTSKNPGRGAYICKNIVCLEKAEKIRGLERSFKTKVSKEIYEELRKEITNG</sequence>
<accession>A0ACC8XFX0</accession>
<dbReference type="EMBL" id="LJDB01000016">
    <property type="protein sequence ID" value="ONI42263.1"/>
    <property type="molecule type" value="Genomic_DNA"/>
</dbReference>
<dbReference type="Proteomes" id="UP000188605">
    <property type="component" value="Unassembled WGS sequence"/>
</dbReference>
<evidence type="ECO:0000313" key="2">
    <source>
        <dbReference type="Proteomes" id="UP000188605"/>
    </source>
</evidence>
<proteinExistence type="predicted"/>
<reference evidence="1" key="1">
    <citation type="submission" date="2016-08" db="EMBL/GenBank/DDBJ databases">
        <authorList>
            <person name="Ngugi D.K."/>
            <person name="Miyake S."/>
            <person name="Stingl U."/>
        </authorList>
    </citation>
    <scope>NUCLEOTIDE SEQUENCE</scope>
    <source>
        <strain evidence="1">SCG-B11WGA-EpuloA1</strain>
    </source>
</reference>
<keyword evidence="2" id="KW-1185">Reference proteome</keyword>
<protein>
    <submittedName>
        <fullName evidence="1">Nucleic acid-binding protein</fullName>
    </submittedName>
</protein>
<organism evidence="1 2">
    <name type="scientific">Candidatus Epulonipiscium fishelsonii</name>
    <dbReference type="NCBI Taxonomy" id="77094"/>
    <lineage>
        <taxon>Bacteria</taxon>
        <taxon>Bacillati</taxon>
        <taxon>Bacillota</taxon>
        <taxon>Clostridia</taxon>
        <taxon>Lachnospirales</taxon>
        <taxon>Lachnospiraceae</taxon>
        <taxon>Candidatus Epulonipiscium</taxon>
    </lineage>
</organism>